<dbReference type="InterPro" id="IPR038717">
    <property type="entry name" value="Tc1-like_DDE_dom"/>
</dbReference>
<evidence type="ECO:0000313" key="3">
    <source>
        <dbReference type="Proteomes" id="UP000198211"/>
    </source>
</evidence>
<dbReference type="EMBL" id="NBNE01003430">
    <property type="protein sequence ID" value="OWZ07714.1"/>
    <property type="molecule type" value="Genomic_DNA"/>
</dbReference>
<accession>A0A225VRF6</accession>
<keyword evidence="3" id="KW-1185">Reference proteome</keyword>
<dbReference type="Proteomes" id="UP000198211">
    <property type="component" value="Unassembled WGS sequence"/>
</dbReference>
<dbReference type="AlphaFoldDB" id="A0A225VRF6"/>
<feature type="domain" description="Tc1-like transposase DDE" evidence="1">
    <location>
        <begin position="28"/>
        <end position="178"/>
    </location>
</feature>
<name>A0A225VRF6_9STRA</name>
<reference evidence="3" key="1">
    <citation type="submission" date="2017-03" db="EMBL/GenBank/DDBJ databases">
        <title>Phytopthora megakarya and P. palmivora, two closely related causual agents of cacao black pod achieved similar genome size and gene model numbers by different mechanisms.</title>
        <authorList>
            <person name="Ali S."/>
            <person name="Shao J."/>
            <person name="Larry D.J."/>
            <person name="Kronmiller B."/>
            <person name="Shen D."/>
            <person name="Strem M.D."/>
            <person name="Melnick R.L."/>
            <person name="Guiltinan M.J."/>
            <person name="Tyler B.M."/>
            <person name="Meinhardt L.W."/>
            <person name="Bailey B.A."/>
        </authorList>
    </citation>
    <scope>NUCLEOTIDE SEQUENCE [LARGE SCALE GENOMIC DNA]</scope>
    <source>
        <strain evidence="3">zdho120</strain>
    </source>
</reference>
<organism evidence="2 3">
    <name type="scientific">Phytophthora megakarya</name>
    <dbReference type="NCBI Taxonomy" id="4795"/>
    <lineage>
        <taxon>Eukaryota</taxon>
        <taxon>Sar</taxon>
        <taxon>Stramenopiles</taxon>
        <taxon>Oomycota</taxon>
        <taxon>Peronosporomycetes</taxon>
        <taxon>Peronosporales</taxon>
        <taxon>Peronosporaceae</taxon>
        <taxon>Phytophthora</taxon>
    </lineage>
</organism>
<dbReference type="Gene3D" id="3.30.420.10">
    <property type="entry name" value="Ribonuclease H-like superfamily/Ribonuclease H"/>
    <property type="match status" value="1"/>
</dbReference>
<comment type="caution">
    <text evidence="2">The sequence shown here is derived from an EMBL/GenBank/DDBJ whole genome shotgun (WGS) entry which is preliminary data.</text>
</comment>
<dbReference type="Pfam" id="PF13358">
    <property type="entry name" value="DDE_3"/>
    <property type="match status" value="1"/>
</dbReference>
<gene>
    <name evidence="2" type="ORF">PHMEG_00019862</name>
</gene>
<evidence type="ECO:0000259" key="1">
    <source>
        <dbReference type="Pfam" id="PF13358"/>
    </source>
</evidence>
<dbReference type="OrthoDB" id="119805at2759"/>
<evidence type="ECO:0000313" key="2">
    <source>
        <dbReference type="EMBL" id="OWZ07714.1"/>
    </source>
</evidence>
<dbReference type="GO" id="GO:0003676">
    <property type="term" value="F:nucleic acid binding"/>
    <property type="evidence" value="ECO:0007669"/>
    <property type="project" value="InterPro"/>
</dbReference>
<dbReference type="InterPro" id="IPR036397">
    <property type="entry name" value="RNaseH_sf"/>
</dbReference>
<proteinExistence type="predicted"/>
<protein>
    <submittedName>
        <fullName evidence="2">Transposase</fullName>
    </submittedName>
</protein>
<sequence>MNKTTTKAKRKEFVEALNKHVKNGDTIIIYQDETNFNMYLPRGEGWAPVGERATVALPPSQGANRHVQGGVSPEAGIVLMRTHDGSIRKVENARFVADLFVAAQGTDEYHELKSSNMVVVVTDNAPVHSQVEALVRDMLAANGIVNGYKLVLLRLAPYSPMLNPIERRWNVLTTRMKCFVAERKEKLLVRGNTTHLLLTAWPS</sequence>